<proteinExistence type="predicted"/>
<gene>
    <name evidence="2" type="ORF">Anapl_07616</name>
</gene>
<evidence type="ECO:0000256" key="1">
    <source>
        <dbReference type="SAM" id="MobiDB-lite"/>
    </source>
</evidence>
<evidence type="ECO:0000313" key="3">
    <source>
        <dbReference type="Proteomes" id="UP000296049"/>
    </source>
</evidence>
<dbReference type="EMBL" id="KB743493">
    <property type="protein sequence ID" value="EOA98449.1"/>
    <property type="molecule type" value="Genomic_DNA"/>
</dbReference>
<organism evidence="2 3">
    <name type="scientific">Anas platyrhynchos</name>
    <name type="common">Mallard</name>
    <name type="synonym">Anas boschas</name>
    <dbReference type="NCBI Taxonomy" id="8839"/>
    <lineage>
        <taxon>Eukaryota</taxon>
        <taxon>Metazoa</taxon>
        <taxon>Chordata</taxon>
        <taxon>Craniata</taxon>
        <taxon>Vertebrata</taxon>
        <taxon>Euteleostomi</taxon>
        <taxon>Archelosauria</taxon>
        <taxon>Archosauria</taxon>
        <taxon>Dinosauria</taxon>
        <taxon>Saurischia</taxon>
        <taxon>Theropoda</taxon>
        <taxon>Coelurosauria</taxon>
        <taxon>Aves</taxon>
        <taxon>Neognathae</taxon>
        <taxon>Galloanserae</taxon>
        <taxon>Anseriformes</taxon>
        <taxon>Anatidae</taxon>
        <taxon>Anatinae</taxon>
        <taxon>Anas</taxon>
    </lineage>
</organism>
<protein>
    <submittedName>
        <fullName evidence="2">UPF0518 protein FAM160A1</fullName>
    </submittedName>
</protein>
<feature type="region of interest" description="Disordered" evidence="1">
    <location>
        <begin position="82"/>
        <end position="126"/>
    </location>
</feature>
<dbReference type="GO" id="GO:0007040">
    <property type="term" value="P:lysosome organization"/>
    <property type="evidence" value="ECO:0007669"/>
    <property type="project" value="TreeGrafter"/>
</dbReference>
<dbReference type="Proteomes" id="UP000296049">
    <property type="component" value="Unassembled WGS sequence"/>
</dbReference>
<dbReference type="PANTHER" id="PTHR21705:SF4">
    <property type="entry name" value="FHF COMPLEX SUBUNIT HOOK-INTERACTING PROTEIN 1B"/>
    <property type="match status" value="1"/>
</dbReference>
<accession>R0LAI1</accession>
<dbReference type="AlphaFoldDB" id="R0LAI1"/>
<dbReference type="PANTHER" id="PTHR21705">
    <property type="entry name" value="RAI16 PROTEIN-RELATED"/>
    <property type="match status" value="1"/>
</dbReference>
<keyword evidence="3" id="KW-1185">Reference proteome</keyword>
<dbReference type="GO" id="GO:0007032">
    <property type="term" value="P:endosome organization"/>
    <property type="evidence" value="ECO:0007669"/>
    <property type="project" value="TreeGrafter"/>
</dbReference>
<dbReference type="GO" id="GO:0070695">
    <property type="term" value="C:FHF complex"/>
    <property type="evidence" value="ECO:0007669"/>
    <property type="project" value="TreeGrafter"/>
</dbReference>
<dbReference type="GO" id="GO:0008333">
    <property type="term" value="P:endosome to lysosome transport"/>
    <property type="evidence" value="ECO:0007669"/>
    <property type="project" value="TreeGrafter"/>
</dbReference>
<evidence type="ECO:0000313" key="2">
    <source>
        <dbReference type="EMBL" id="EOA98449.1"/>
    </source>
</evidence>
<dbReference type="Pfam" id="PF10257">
    <property type="entry name" value="RAI16-like"/>
    <property type="match status" value="1"/>
</dbReference>
<feature type="compositionally biased region" description="Low complexity" evidence="1">
    <location>
        <begin position="109"/>
        <end position="126"/>
    </location>
</feature>
<dbReference type="GO" id="GO:0045022">
    <property type="term" value="P:early endosome to late endosome transport"/>
    <property type="evidence" value="ECO:0007669"/>
    <property type="project" value="TreeGrafter"/>
</dbReference>
<reference evidence="3" key="1">
    <citation type="journal article" date="2013" name="Nat. Genet.">
        <title>The duck genome and transcriptome provide insight into an avian influenza virus reservoir species.</title>
        <authorList>
            <person name="Huang Y."/>
            <person name="Li Y."/>
            <person name="Burt D.W."/>
            <person name="Chen H."/>
            <person name="Zhang Y."/>
            <person name="Qian W."/>
            <person name="Kim H."/>
            <person name="Gan S."/>
            <person name="Zhao Y."/>
            <person name="Li J."/>
            <person name="Yi K."/>
            <person name="Feng H."/>
            <person name="Zhu P."/>
            <person name="Li B."/>
            <person name="Liu Q."/>
            <person name="Fairley S."/>
            <person name="Magor K.E."/>
            <person name="Du Z."/>
            <person name="Hu X."/>
            <person name="Goodman L."/>
            <person name="Tafer H."/>
            <person name="Vignal A."/>
            <person name="Lee T."/>
            <person name="Kim K.W."/>
            <person name="Sheng Z."/>
            <person name="An Y."/>
            <person name="Searle S."/>
            <person name="Herrero J."/>
            <person name="Groenen M.A."/>
            <person name="Crooijmans R.P."/>
            <person name="Faraut T."/>
            <person name="Cai Q."/>
            <person name="Webster R.G."/>
            <person name="Aldridge J.R."/>
            <person name="Warren W.C."/>
            <person name="Bartschat S."/>
            <person name="Kehr S."/>
            <person name="Marz M."/>
            <person name="Stadler P.F."/>
            <person name="Smith J."/>
            <person name="Kraus R.H."/>
            <person name="Zhao Y."/>
            <person name="Ren L."/>
            <person name="Fei J."/>
            <person name="Morisson M."/>
            <person name="Kaiser P."/>
            <person name="Griffin D.K."/>
            <person name="Rao M."/>
            <person name="Pitel F."/>
            <person name="Wang J."/>
            <person name="Li N."/>
        </authorList>
    </citation>
    <scope>NUCLEOTIDE SEQUENCE [LARGE SCALE GENOMIC DNA]</scope>
</reference>
<name>R0LAI1_ANAPL</name>
<dbReference type="InterPro" id="IPR019384">
    <property type="entry name" value="FHIP"/>
</dbReference>
<feature type="compositionally biased region" description="Basic and acidic residues" evidence="1">
    <location>
        <begin position="82"/>
        <end position="98"/>
    </location>
</feature>
<sequence>MIASTAYLDLFLRSVSETALLKTFLRFVLLHRHDNATILDTLVGRINSNSRLCMVSLSLFRTLLSLNCEDVMLQLVLRAARDEQPGRSEGDERQRGERLAPIAARHPTGLGAAARGSSGLGPYECR</sequence>